<dbReference type="PANTHER" id="PTHR43449">
    <property type="entry name" value="NUCLEOTIDYLTRANSFERASE"/>
    <property type="match status" value="1"/>
</dbReference>
<evidence type="ECO:0000313" key="2">
    <source>
        <dbReference type="EMBL" id="KKO20241.1"/>
    </source>
</evidence>
<dbReference type="Pfam" id="PF18765">
    <property type="entry name" value="Polbeta"/>
    <property type="match status" value="1"/>
</dbReference>
<comment type="caution">
    <text evidence="2">The sequence shown here is derived from an EMBL/GenBank/DDBJ whole genome shotgun (WGS) entry which is preliminary data.</text>
</comment>
<sequence length="102" mass="11782">MKKSKTDKESLVVLKETVVTLLKNEKVKIILFGSRARGDNYISSDVDIGIIPVGQFNEKPITLLREKIDNLNIPYKVEIVNLSEVSEEFRKEIMKDFIVWKD</sequence>
<evidence type="ECO:0000259" key="1">
    <source>
        <dbReference type="Pfam" id="PF18765"/>
    </source>
</evidence>
<name>A0A0M2UZ54_9BACT</name>
<gene>
    <name evidence="2" type="ORF">BROFUL_01092</name>
</gene>
<accession>A0A0M2UZ54</accession>
<keyword evidence="3" id="KW-1185">Reference proteome</keyword>
<reference evidence="2 3" key="1">
    <citation type="journal article" date="2013" name="BMC Microbiol.">
        <title>Identification of the type II cytochrome c maturation pathway in anammox bacteria by comparative genomics.</title>
        <authorList>
            <person name="Ferousi C."/>
            <person name="Speth D.R."/>
            <person name="Reimann J."/>
            <person name="Op den Camp H.J."/>
            <person name="Allen J.W."/>
            <person name="Keltjens J.T."/>
            <person name="Jetten M.S."/>
        </authorList>
    </citation>
    <scope>NUCLEOTIDE SEQUENCE [LARGE SCALE GENOMIC DNA]</scope>
    <source>
        <strain evidence="2">RU1</strain>
    </source>
</reference>
<protein>
    <submittedName>
        <fullName evidence="2">Nucleotidyltransferase domain protein</fullName>
    </submittedName>
</protein>
<dbReference type="PANTHER" id="PTHR43449:SF1">
    <property type="entry name" value="POLYMERASE BETA NUCLEOTIDYLTRANSFERASE DOMAIN-CONTAINING PROTEIN"/>
    <property type="match status" value="1"/>
</dbReference>
<dbReference type="InterPro" id="IPR041633">
    <property type="entry name" value="Polbeta"/>
</dbReference>
<dbReference type="CDD" id="cd05403">
    <property type="entry name" value="NT_KNTase_like"/>
    <property type="match status" value="1"/>
</dbReference>
<dbReference type="SUPFAM" id="SSF81301">
    <property type="entry name" value="Nucleotidyltransferase"/>
    <property type="match status" value="1"/>
</dbReference>
<feature type="domain" description="Polymerase beta nucleotidyltransferase" evidence="1">
    <location>
        <begin position="22"/>
        <end position="96"/>
    </location>
</feature>
<dbReference type="Gene3D" id="3.30.460.10">
    <property type="entry name" value="Beta Polymerase, domain 2"/>
    <property type="match status" value="1"/>
</dbReference>
<dbReference type="AlphaFoldDB" id="A0A0M2UZ54"/>
<dbReference type="GO" id="GO:0016740">
    <property type="term" value="F:transferase activity"/>
    <property type="evidence" value="ECO:0007669"/>
    <property type="project" value="UniProtKB-KW"/>
</dbReference>
<dbReference type="Proteomes" id="UP000034954">
    <property type="component" value="Unassembled WGS sequence"/>
</dbReference>
<dbReference type="InterPro" id="IPR043519">
    <property type="entry name" value="NT_sf"/>
</dbReference>
<evidence type="ECO:0000313" key="3">
    <source>
        <dbReference type="Proteomes" id="UP000034954"/>
    </source>
</evidence>
<organism evidence="2 3">
    <name type="scientific">Candidatus Brocadia fulgida</name>
    <dbReference type="NCBI Taxonomy" id="380242"/>
    <lineage>
        <taxon>Bacteria</taxon>
        <taxon>Pseudomonadati</taxon>
        <taxon>Planctomycetota</taxon>
        <taxon>Candidatus Brocadiia</taxon>
        <taxon>Candidatus Brocadiales</taxon>
        <taxon>Candidatus Brocadiaceae</taxon>
        <taxon>Candidatus Brocadia</taxon>
    </lineage>
</organism>
<proteinExistence type="predicted"/>
<dbReference type="EMBL" id="LAQJ01000121">
    <property type="protein sequence ID" value="KKO20241.1"/>
    <property type="molecule type" value="Genomic_DNA"/>
</dbReference>